<dbReference type="AlphaFoldDB" id="A0A098Q0U7"/>
<comment type="caution">
    <text evidence="1">The sequence shown here is derived from an EMBL/GenBank/DDBJ whole genome shotgun (WGS) entry which is preliminary data.</text>
</comment>
<sequence>MDACTQRDQVGLRGLQWLASRFAAWRIGMSVAHVFVRMRAARNQRGCYSGTLKNANPLAAVSMSLVPPSNLDAAEH</sequence>
<protein>
    <submittedName>
        <fullName evidence="1">Uncharacterized protein</fullName>
    </submittedName>
</protein>
<dbReference type="Proteomes" id="UP000028012">
    <property type="component" value="Unassembled WGS sequence"/>
</dbReference>
<evidence type="ECO:0000313" key="2">
    <source>
        <dbReference type="Proteomes" id="UP000028012"/>
    </source>
</evidence>
<dbReference type="HOGENOM" id="CLU_2653585_0_0_6"/>
<reference evidence="1 2" key="1">
    <citation type="submission" date="2014-09" db="EMBL/GenBank/DDBJ databases">
        <title>A draft genome sequence for Xanthomonas axonopodis pv. vasculorum NCPPB 900.</title>
        <authorList>
            <person name="Harrison J."/>
            <person name="Studholme D.J."/>
        </authorList>
    </citation>
    <scope>NUCLEOTIDE SEQUENCE [LARGE SCALE GENOMIC DNA]</scope>
    <source>
        <strain evidence="1 2">NCPPB 900</strain>
    </source>
</reference>
<organism evidence="1 2">
    <name type="scientific">Xanthomonas axonopodis pv. vasculorum</name>
    <dbReference type="NCBI Taxonomy" id="325777"/>
    <lineage>
        <taxon>Bacteria</taxon>
        <taxon>Pseudomonadati</taxon>
        <taxon>Pseudomonadota</taxon>
        <taxon>Gammaproteobacteria</taxon>
        <taxon>Lysobacterales</taxon>
        <taxon>Lysobacteraceae</taxon>
        <taxon>Xanthomonas</taxon>
    </lineage>
</organism>
<gene>
    <name evidence="1" type="ORF">GW15_0206150</name>
</gene>
<dbReference type="EMBL" id="JPHD02000051">
    <property type="protein sequence ID" value="KGE52890.1"/>
    <property type="molecule type" value="Genomic_DNA"/>
</dbReference>
<accession>A0A098Q0U7</accession>
<proteinExistence type="predicted"/>
<evidence type="ECO:0000313" key="1">
    <source>
        <dbReference type="EMBL" id="KGE52890.1"/>
    </source>
</evidence>
<name>A0A098Q0U7_9XANT</name>